<comment type="caution">
    <text evidence="1">The sequence shown here is derived from an EMBL/GenBank/DDBJ whole genome shotgun (WGS) entry which is preliminary data.</text>
</comment>
<dbReference type="Proteomes" id="UP001174210">
    <property type="component" value="Unassembled WGS sequence"/>
</dbReference>
<dbReference type="RefSeq" id="WP_301220677.1">
    <property type="nucleotide sequence ID" value="NZ_JAROCB010000006.1"/>
</dbReference>
<protein>
    <recommendedName>
        <fullName evidence="3">XRE family transcriptional regulator</fullName>
    </recommendedName>
</protein>
<name>A0ABT8J2N0_9MICO</name>
<evidence type="ECO:0008006" key="3">
    <source>
        <dbReference type="Google" id="ProtNLM"/>
    </source>
</evidence>
<dbReference type="EMBL" id="JAROCB010000006">
    <property type="protein sequence ID" value="MDN4599336.1"/>
    <property type="molecule type" value="Genomic_DNA"/>
</dbReference>
<evidence type="ECO:0000313" key="1">
    <source>
        <dbReference type="EMBL" id="MDN4599336.1"/>
    </source>
</evidence>
<sequence length="129" mass="14167">MSRVLEAPTPRRKRQQAHLRALESEITPAVKSLVETLGKALVAVIVNRDVKTVTRWVAGQGPRGDDEQRRVIDTLQIVELLLSGDSPSVVRAWFMGMNPQLDDENPAEVLAAGRAREVMAAARAFVNAD</sequence>
<keyword evidence="2" id="KW-1185">Reference proteome</keyword>
<reference evidence="1" key="1">
    <citation type="submission" date="2023-03" db="EMBL/GenBank/DDBJ databases">
        <title>MT1 and MT2 Draft Genomes of Novel Species.</title>
        <authorList>
            <person name="Venkateswaran K."/>
        </authorList>
    </citation>
    <scope>NUCLEOTIDE SEQUENCE</scope>
    <source>
        <strain evidence="1">F6_8S_P_1A</strain>
    </source>
</reference>
<gene>
    <name evidence="1" type="ORF">P5G59_19450</name>
</gene>
<accession>A0ABT8J2N0</accession>
<evidence type="ECO:0000313" key="2">
    <source>
        <dbReference type="Proteomes" id="UP001174210"/>
    </source>
</evidence>
<organism evidence="1 2">
    <name type="scientific">Leifsonia virtsii</name>
    <dbReference type="NCBI Taxonomy" id="3035915"/>
    <lineage>
        <taxon>Bacteria</taxon>
        <taxon>Bacillati</taxon>
        <taxon>Actinomycetota</taxon>
        <taxon>Actinomycetes</taxon>
        <taxon>Micrococcales</taxon>
        <taxon>Microbacteriaceae</taxon>
        <taxon>Leifsonia</taxon>
    </lineage>
</organism>
<proteinExistence type="predicted"/>